<reference evidence="1 2" key="1">
    <citation type="submission" date="2018-09" db="EMBL/GenBank/DDBJ databases">
        <title>Metagenome Assembled Genomes from an Advanced Water Purification Facility.</title>
        <authorList>
            <person name="Stamps B.W."/>
            <person name="Spear J.R."/>
        </authorList>
    </citation>
    <scope>NUCLEOTIDE SEQUENCE [LARGE SCALE GENOMIC DNA]</scope>
    <source>
        <strain evidence="1">Bin_63_2</strain>
    </source>
</reference>
<proteinExistence type="predicted"/>
<organism evidence="1 2">
    <name type="scientific">Candidatus Dojkabacteria bacterium</name>
    <dbReference type="NCBI Taxonomy" id="2099670"/>
    <lineage>
        <taxon>Bacteria</taxon>
        <taxon>Candidatus Dojkabacteria</taxon>
    </lineage>
</organism>
<comment type="caution">
    <text evidence="1">The sequence shown here is derived from an EMBL/GenBank/DDBJ whole genome shotgun (WGS) entry which is preliminary data.</text>
</comment>
<protein>
    <submittedName>
        <fullName evidence="1">Uncharacterized protein</fullName>
    </submittedName>
</protein>
<dbReference type="InterPro" id="IPR056209">
    <property type="entry name" value="SU10_adaptor"/>
</dbReference>
<dbReference type="EMBL" id="SSDS01000051">
    <property type="protein sequence ID" value="TXG77196.1"/>
    <property type="molecule type" value="Genomic_DNA"/>
</dbReference>
<evidence type="ECO:0000313" key="1">
    <source>
        <dbReference type="EMBL" id="TXG77196.1"/>
    </source>
</evidence>
<dbReference type="AlphaFoldDB" id="A0A5C7J9G1"/>
<dbReference type="Pfam" id="PF24175">
    <property type="entry name" value="SU10_adaptor"/>
    <property type="match status" value="1"/>
</dbReference>
<evidence type="ECO:0000313" key="2">
    <source>
        <dbReference type="Proteomes" id="UP000321026"/>
    </source>
</evidence>
<dbReference type="Proteomes" id="UP000321026">
    <property type="component" value="Unassembled WGS sequence"/>
</dbReference>
<sequence length="376" mass="41950">MKSYTTLRNLYGSLSQNTSTANLTLGDQLINDEHRYLLQKYFNNEGTYRIQTVGAQNLTLTGAPSQGDVSATLTTPWAYYSTTVNVTFSNDDMRVARVVEGSTSLVWQVGLSSSATTAIEVGSLQYYPLPPNYSKLKDVTITVGELQWVPTEVLSRKEWDALNVFPYYSDIPNNYYIYPGGDKSAQIGIWPIPSTQGNIITFNYKYRVPDLSIADYTNTGTVSVANNGVLVTGATTTFQATTNQQLESRWMQFSPTASTSTSGDNLWYQIVSVNSTTSLTLYQPYQGTSITSSSTFTIGQMPILHEDFHDMLVYKALMIYFSSIVKDKDKFTQYKDLYETKLELLEEYAGSKTQSVNLRGGINTINPNLYPQNIGQ</sequence>
<name>A0A5C7J9G1_9BACT</name>
<accession>A0A5C7J9G1</accession>
<gene>
    <name evidence="1" type="ORF">E6Q11_03185</name>
</gene>